<dbReference type="Gene3D" id="3.40.50.300">
    <property type="entry name" value="P-loop containing nucleotide triphosphate hydrolases"/>
    <property type="match status" value="1"/>
</dbReference>
<comment type="caution">
    <text evidence="3">The sequence shown here is derived from an EMBL/GenBank/DDBJ whole genome shotgun (WGS) entry which is preliminary data.</text>
</comment>
<dbReference type="InterPro" id="IPR027417">
    <property type="entry name" value="P-loop_NTPase"/>
</dbReference>
<comment type="similarity">
    <text evidence="1">Belongs to the GSP E family.</text>
</comment>
<evidence type="ECO:0000313" key="3">
    <source>
        <dbReference type="EMBL" id="NHR04549.1"/>
    </source>
</evidence>
<dbReference type="Proteomes" id="UP001515641">
    <property type="component" value="Unassembled WGS sequence"/>
</dbReference>
<name>A0ABX0KYE8_9NEIS</name>
<evidence type="ECO:0000313" key="4">
    <source>
        <dbReference type="Proteomes" id="UP001515641"/>
    </source>
</evidence>
<reference evidence="3 4" key="1">
    <citation type="submission" date="2020-03" db="EMBL/GenBank/DDBJ databases">
        <title>Draft genome sequence of environmentally isolated cultures.</title>
        <authorList>
            <person name="Wilson H.S."/>
            <person name="De Leon M.E."/>
        </authorList>
    </citation>
    <scope>NUCLEOTIDE SEQUENCE [LARGE SCALE GENOMIC DNA]</scope>
    <source>
        <strain evidence="3 4">HSC-31F16</strain>
    </source>
</reference>
<gene>
    <name evidence="3" type="primary">tadA</name>
    <name evidence="3" type="ORF">HA052_05000</name>
</gene>
<dbReference type="Pfam" id="PF00437">
    <property type="entry name" value="T2SSE"/>
    <property type="match status" value="1"/>
</dbReference>
<dbReference type="InterPro" id="IPR050921">
    <property type="entry name" value="T4SS_GSP_E_ATPase"/>
</dbReference>
<organism evidence="3 4">
    <name type="scientific">Chromobacterium fluminis</name>
    <dbReference type="NCBI Taxonomy" id="3044269"/>
    <lineage>
        <taxon>Bacteria</taxon>
        <taxon>Pseudomonadati</taxon>
        <taxon>Pseudomonadota</taxon>
        <taxon>Betaproteobacteria</taxon>
        <taxon>Neisseriales</taxon>
        <taxon>Chromobacteriaceae</taxon>
        <taxon>Chromobacterium</taxon>
    </lineage>
</organism>
<dbReference type="InterPro" id="IPR001482">
    <property type="entry name" value="T2SS/T4SS_dom"/>
</dbReference>
<dbReference type="EMBL" id="JAAOMA010000004">
    <property type="protein sequence ID" value="NHR04549.1"/>
    <property type="molecule type" value="Genomic_DNA"/>
</dbReference>
<dbReference type="PANTHER" id="PTHR30486">
    <property type="entry name" value="TWITCHING MOTILITY PROTEIN PILT"/>
    <property type="match status" value="1"/>
</dbReference>
<keyword evidence="4" id="KW-1185">Reference proteome</keyword>
<protein>
    <submittedName>
        <fullName evidence="3">Flp pilus assembly complex ATPase component TadA</fullName>
    </submittedName>
</protein>
<feature type="domain" description="Bacterial type II secretion system protein E" evidence="2">
    <location>
        <begin position="121"/>
        <end position="291"/>
    </location>
</feature>
<proteinExistence type="inferred from homology"/>
<evidence type="ECO:0000259" key="2">
    <source>
        <dbReference type="Pfam" id="PF00437"/>
    </source>
</evidence>
<sequence length="358" mass="39925">MSKLATLILDQVEKHPALADIFLDTNSPAGINGALGFEPIEPEVVITYDSLSELLNARYGGDLCTKLKEFNGSDDFALKIGNYNFRAALRSTFAKTELSLTLRWIRDSIPHYSELGLPIEVGELVRRKNGLVLFTGQTNSGKSTSQMALIDYYNESIAGKIVTLEHPIEYRFKRKRSCVNQREIGVDVPDFITGIRDTMRESPTLLMIGEIRDQDTLIAAIQGAESGHLVFASLHTNNFENTVDRVCDLLTGTHAESLRKTFASVLRAVITQQLVPSADGKLRKLAHEVVVLPEGERAIQSMIRKGELQQLGEEINKRRPLMHVLNDSLYELIVSNEVKREDALAGSYDRDGLEKRLA</sequence>
<dbReference type="SUPFAM" id="SSF52540">
    <property type="entry name" value="P-loop containing nucleoside triphosphate hydrolases"/>
    <property type="match status" value="1"/>
</dbReference>
<dbReference type="RefSeq" id="WP_166451059.1">
    <property type="nucleotide sequence ID" value="NZ_JAAOMA010000004.1"/>
</dbReference>
<evidence type="ECO:0000256" key="1">
    <source>
        <dbReference type="ARBA" id="ARBA00006611"/>
    </source>
</evidence>
<accession>A0ABX0KYE8</accession>